<proteinExistence type="predicted"/>
<accession>A0A8X9ACI7</accession>
<dbReference type="Pfam" id="PF13202">
    <property type="entry name" value="EF-hand_5"/>
    <property type="match status" value="1"/>
</dbReference>
<evidence type="ECO:0000313" key="3">
    <source>
        <dbReference type="Proteomes" id="UP000298416"/>
    </source>
</evidence>
<reference evidence="2" key="1">
    <citation type="submission" date="2018-01" db="EMBL/GenBank/DDBJ databases">
        <authorList>
            <person name="Mao J.F."/>
        </authorList>
    </citation>
    <scope>NUCLEOTIDE SEQUENCE</scope>
    <source>
        <strain evidence="2">Huo1</strain>
        <tissue evidence="2">Leaf</tissue>
    </source>
</reference>
<comment type="caution">
    <text evidence="2">The sequence shown here is derived from an EMBL/GenBank/DDBJ whole genome shotgun (WGS) entry which is preliminary data.</text>
</comment>
<evidence type="ECO:0000259" key="1">
    <source>
        <dbReference type="PROSITE" id="PS50222"/>
    </source>
</evidence>
<sequence>MFPPQPQRILSMADFKKWLMKYDADLDGRISMEELQEAIRASGAWFCAAKAKRMMKSADKHSDGFIDENGISMLVAFALKQIGLKVFPK</sequence>
<dbReference type="Proteomes" id="UP000298416">
    <property type="component" value="Unassembled WGS sequence"/>
</dbReference>
<dbReference type="Gene3D" id="1.10.238.10">
    <property type="entry name" value="EF-hand"/>
    <property type="match status" value="1"/>
</dbReference>
<dbReference type="SUPFAM" id="SSF47473">
    <property type="entry name" value="EF-hand"/>
    <property type="match status" value="1"/>
</dbReference>
<keyword evidence="3" id="KW-1185">Reference proteome</keyword>
<dbReference type="PROSITE" id="PS50222">
    <property type="entry name" value="EF_HAND_2"/>
    <property type="match status" value="1"/>
</dbReference>
<dbReference type="EMBL" id="PNBA02000002">
    <property type="protein sequence ID" value="KAG6434789.1"/>
    <property type="molecule type" value="Genomic_DNA"/>
</dbReference>
<gene>
    <name evidence="2" type="ORF">SASPL_106432</name>
</gene>
<organism evidence="2">
    <name type="scientific">Salvia splendens</name>
    <name type="common">Scarlet sage</name>
    <dbReference type="NCBI Taxonomy" id="180675"/>
    <lineage>
        <taxon>Eukaryota</taxon>
        <taxon>Viridiplantae</taxon>
        <taxon>Streptophyta</taxon>
        <taxon>Embryophyta</taxon>
        <taxon>Tracheophyta</taxon>
        <taxon>Spermatophyta</taxon>
        <taxon>Magnoliopsida</taxon>
        <taxon>eudicotyledons</taxon>
        <taxon>Gunneridae</taxon>
        <taxon>Pentapetalae</taxon>
        <taxon>asterids</taxon>
        <taxon>lamiids</taxon>
        <taxon>Lamiales</taxon>
        <taxon>Lamiaceae</taxon>
        <taxon>Nepetoideae</taxon>
        <taxon>Mentheae</taxon>
        <taxon>Salviinae</taxon>
        <taxon>Salvia</taxon>
        <taxon>Salvia subgen. Calosphace</taxon>
        <taxon>core Calosphace</taxon>
    </lineage>
</organism>
<protein>
    <recommendedName>
        <fullName evidence="1">EF-hand domain-containing protein</fullName>
    </recommendedName>
</protein>
<name>A0A8X9ACI7_SALSN</name>
<feature type="domain" description="EF-hand" evidence="1">
    <location>
        <begin position="10"/>
        <end position="45"/>
    </location>
</feature>
<dbReference type="InterPro" id="IPR011992">
    <property type="entry name" value="EF-hand-dom_pair"/>
</dbReference>
<reference evidence="2" key="2">
    <citation type="submission" date="2020-08" db="EMBL/GenBank/DDBJ databases">
        <title>Plant Genome Project.</title>
        <authorList>
            <person name="Zhang R.-G."/>
        </authorList>
    </citation>
    <scope>NUCLEOTIDE SEQUENCE</scope>
    <source>
        <strain evidence="2">Huo1</strain>
        <tissue evidence="2">Leaf</tissue>
    </source>
</reference>
<dbReference type="InterPro" id="IPR002048">
    <property type="entry name" value="EF_hand_dom"/>
</dbReference>
<dbReference type="AlphaFoldDB" id="A0A8X9ACI7"/>
<evidence type="ECO:0000313" key="2">
    <source>
        <dbReference type="EMBL" id="KAG6434789.1"/>
    </source>
</evidence>
<dbReference type="GO" id="GO:0005509">
    <property type="term" value="F:calcium ion binding"/>
    <property type="evidence" value="ECO:0007669"/>
    <property type="project" value="InterPro"/>
</dbReference>